<gene>
    <name evidence="9" type="ORF">H4075_19435</name>
</gene>
<sequence length="370" mass="41855">MKKFISKFAVAAAILACFAYCTSTSRMGAAGNSLKEAYKKDFLIGTALNTQQIEEKDPKANALIVQQFNAITPENIMKAEIIHPEWDRYNFDLADKIVAYGAKNNMKVNGHTLIWHSQLPQFARRIKDVDSFKTFFINHINTVAGRYSGKIFSWDVVNEALNEDGTMRKSIFLDKMGDGFVTEAFRLAEKASPGTELYYNDYNNEQPKKREGCIALVKKVQAAGVRIDGVGIQGHWHIGRVPLKDIEESILAYHALGLKVMITELDIEMLPRNFQGADVNQRQASNPELNPYANGIPDSLLQKQATDYANLFKLFLKHKDKITRVTFWGVDDGQSWLNGWPVRGRTNYPLLFDRAFQPKPAYHAVMALKK</sequence>
<dbReference type="PROSITE" id="PS00591">
    <property type="entry name" value="GH10_1"/>
    <property type="match status" value="1"/>
</dbReference>
<keyword evidence="10" id="KW-1185">Reference proteome</keyword>
<accession>A0A7G5XFG3</accession>
<evidence type="ECO:0000256" key="1">
    <source>
        <dbReference type="ARBA" id="ARBA00022801"/>
    </source>
</evidence>
<keyword evidence="4 6" id="KW-0624">Polysaccharide degradation</keyword>
<keyword evidence="1 6" id="KW-0378">Hydrolase</keyword>
<feature type="chain" id="PRO_5028872165" description="Beta-xylanase" evidence="7">
    <location>
        <begin position="29"/>
        <end position="370"/>
    </location>
</feature>
<protein>
    <recommendedName>
        <fullName evidence="6">Beta-xylanase</fullName>
        <ecNumber evidence="6">3.2.1.8</ecNumber>
    </recommendedName>
</protein>
<evidence type="ECO:0000313" key="9">
    <source>
        <dbReference type="EMBL" id="QNA44216.1"/>
    </source>
</evidence>
<dbReference type="SMART" id="SM00633">
    <property type="entry name" value="Glyco_10"/>
    <property type="match status" value="1"/>
</dbReference>
<evidence type="ECO:0000256" key="7">
    <source>
        <dbReference type="SAM" id="SignalP"/>
    </source>
</evidence>
<dbReference type="KEGG" id="lacs:H4075_19435"/>
<name>A0A7G5XFG3_9BACT</name>
<dbReference type="SUPFAM" id="SSF51445">
    <property type="entry name" value="(Trans)glycosidases"/>
    <property type="match status" value="1"/>
</dbReference>
<comment type="similarity">
    <text evidence="6">Belongs to the glycosyl hydrolase 10 (cellulase F) family.</text>
</comment>
<keyword evidence="3 6" id="KW-0326">Glycosidase</keyword>
<evidence type="ECO:0000256" key="6">
    <source>
        <dbReference type="RuleBase" id="RU361174"/>
    </source>
</evidence>
<dbReference type="GO" id="GO:0031176">
    <property type="term" value="F:endo-1,4-beta-xylanase activity"/>
    <property type="evidence" value="ECO:0007669"/>
    <property type="project" value="UniProtKB-EC"/>
</dbReference>
<feature type="active site" description="Nucleophile" evidence="5">
    <location>
        <position position="264"/>
    </location>
</feature>
<dbReference type="PANTHER" id="PTHR31490:SF90">
    <property type="entry name" value="ENDO-1,4-BETA-XYLANASE A"/>
    <property type="match status" value="1"/>
</dbReference>
<evidence type="ECO:0000256" key="4">
    <source>
        <dbReference type="ARBA" id="ARBA00023326"/>
    </source>
</evidence>
<evidence type="ECO:0000256" key="5">
    <source>
        <dbReference type="PROSITE-ProRule" id="PRU10061"/>
    </source>
</evidence>
<dbReference type="PANTHER" id="PTHR31490">
    <property type="entry name" value="GLYCOSYL HYDROLASE"/>
    <property type="match status" value="1"/>
</dbReference>
<dbReference type="Proteomes" id="UP000515344">
    <property type="component" value="Chromosome"/>
</dbReference>
<organism evidence="9 10">
    <name type="scientific">Lacibacter sediminis</name>
    <dbReference type="NCBI Taxonomy" id="2760713"/>
    <lineage>
        <taxon>Bacteria</taxon>
        <taxon>Pseudomonadati</taxon>
        <taxon>Bacteroidota</taxon>
        <taxon>Chitinophagia</taxon>
        <taxon>Chitinophagales</taxon>
        <taxon>Chitinophagaceae</taxon>
        <taxon>Lacibacter</taxon>
    </lineage>
</organism>
<proteinExistence type="inferred from homology"/>
<dbReference type="AlphaFoldDB" id="A0A7G5XFG3"/>
<dbReference type="Pfam" id="PF00331">
    <property type="entry name" value="Glyco_hydro_10"/>
    <property type="match status" value="1"/>
</dbReference>
<keyword evidence="7" id="KW-0732">Signal</keyword>
<dbReference type="PRINTS" id="PR00134">
    <property type="entry name" value="GLHYDRLASE10"/>
</dbReference>
<comment type="catalytic activity">
    <reaction evidence="6">
        <text>Endohydrolysis of (1-&gt;4)-beta-D-xylosidic linkages in xylans.</text>
        <dbReference type="EC" id="3.2.1.8"/>
    </reaction>
</comment>
<dbReference type="InterPro" id="IPR044846">
    <property type="entry name" value="GH10"/>
</dbReference>
<evidence type="ECO:0000256" key="3">
    <source>
        <dbReference type="ARBA" id="ARBA00023295"/>
    </source>
</evidence>
<dbReference type="GO" id="GO:0000272">
    <property type="term" value="P:polysaccharide catabolic process"/>
    <property type="evidence" value="ECO:0007669"/>
    <property type="project" value="UniProtKB-KW"/>
</dbReference>
<dbReference type="Gene3D" id="3.20.20.80">
    <property type="entry name" value="Glycosidases"/>
    <property type="match status" value="1"/>
</dbReference>
<reference evidence="10" key="1">
    <citation type="submission" date="2020-08" db="EMBL/GenBank/DDBJ databases">
        <title>Lacibacter sp. S13-6-6 genome sequencing.</title>
        <authorList>
            <person name="Jin L."/>
        </authorList>
    </citation>
    <scope>NUCLEOTIDE SEQUENCE [LARGE SCALE GENOMIC DNA]</scope>
    <source>
        <strain evidence="10">S13-6-6</strain>
    </source>
</reference>
<dbReference type="EC" id="3.2.1.8" evidence="6"/>
<evidence type="ECO:0000256" key="2">
    <source>
        <dbReference type="ARBA" id="ARBA00023277"/>
    </source>
</evidence>
<dbReference type="EMBL" id="CP060007">
    <property type="protein sequence ID" value="QNA44216.1"/>
    <property type="molecule type" value="Genomic_DNA"/>
</dbReference>
<dbReference type="InterPro" id="IPR001000">
    <property type="entry name" value="GH10_dom"/>
</dbReference>
<evidence type="ECO:0000313" key="10">
    <source>
        <dbReference type="Proteomes" id="UP000515344"/>
    </source>
</evidence>
<feature type="signal peptide" evidence="7">
    <location>
        <begin position="1"/>
        <end position="28"/>
    </location>
</feature>
<dbReference type="InterPro" id="IPR031158">
    <property type="entry name" value="GH10_AS"/>
</dbReference>
<feature type="domain" description="GH10" evidence="8">
    <location>
        <begin position="28"/>
        <end position="368"/>
    </location>
</feature>
<dbReference type="PROSITE" id="PS51760">
    <property type="entry name" value="GH10_2"/>
    <property type="match status" value="1"/>
</dbReference>
<dbReference type="InterPro" id="IPR017853">
    <property type="entry name" value="GH"/>
</dbReference>
<dbReference type="RefSeq" id="WP_182802478.1">
    <property type="nucleotide sequence ID" value="NZ_CP060007.1"/>
</dbReference>
<evidence type="ECO:0000259" key="8">
    <source>
        <dbReference type="PROSITE" id="PS51760"/>
    </source>
</evidence>
<keyword evidence="2 6" id="KW-0119">Carbohydrate metabolism</keyword>